<dbReference type="SMART" id="SM00220">
    <property type="entry name" value="S_TKc"/>
    <property type="match status" value="1"/>
</dbReference>
<sequence>MVSPGETIAGYAVEEVVGRGGWAVVYRARDGAGRAVALKVLDDAHREPDHLARLQREFDFAGRVEHPNIVKVFEAGPAWLAMELIDGGTVSALPTTGERLTALRQIAAALDHAHRLGIVHCDVKPTNVLVDQSVPADRPRAVLIDFGVAHSVAEDVAMRLSHDGGRLTLDPAKRIARQAQGPHPQVQASLPYSAPELLCGRSPSAATDEYALACTTVELLTGSPPFAAKTAMGMVDQQLQAAPPRISRQLDWIPHAVDSILAKALAKDPERRYDSCAEFIDLIANALR</sequence>
<feature type="domain" description="Protein kinase" evidence="8">
    <location>
        <begin position="11"/>
        <end position="288"/>
    </location>
</feature>
<evidence type="ECO:0000256" key="4">
    <source>
        <dbReference type="ARBA" id="ARBA00022741"/>
    </source>
</evidence>
<dbReference type="Pfam" id="PF00069">
    <property type="entry name" value="Pkinase"/>
    <property type="match status" value="1"/>
</dbReference>
<dbReference type="InterPro" id="IPR011009">
    <property type="entry name" value="Kinase-like_dom_sf"/>
</dbReference>
<dbReference type="Gene3D" id="1.10.510.10">
    <property type="entry name" value="Transferase(Phosphotransferase) domain 1"/>
    <property type="match status" value="1"/>
</dbReference>
<dbReference type="PANTHER" id="PTHR43289:SF6">
    <property type="entry name" value="SERINE_THREONINE-PROTEIN KINASE NEKL-3"/>
    <property type="match status" value="1"/>
</dbReference>
<evidence type="ECO:0000313" key="10">
    <source>
        <dbReference type="Proteomes" id="UP000070612"/>
    </source>
</evidence>
<evidence type="ECO:0000256" key="6">
    <source>
        <dbReference type="ARBA" id="ARBA00022840"/>
    </source>
</evidence>
<dbReference type="InterPro" id="IPR017441">
    <property type="entry name" value="Protein_kinase_ATP_BS"/>
</dbReference>
<dbReference type="Gene3D" id="3.30.200.20">
    <property type="entry name" value="Phosphorylase Kinase, domain 1"/>
    <property type="match status" value="1"/>
</dbReference>
<keyword evidence="4 7" id="KW-0547">Nucleotide-binding</keyword>
<accession>A0A132PTM2</accession>
<gene>
    <name evidence="9" type="ORF">AFM11_04060</name>
</gene>
<keyword evidence="6 7" id="KW-0067">ATP-binding</keyword>
<dbReference type="PROSITE" id="PS00108">
    <property type="entry name" value="PROTEIN_KINASE_ST"/>
    <property type="match status" value="1"/>
</dbReference>
<dbReference type="EC" id="2.7.11.1" evidence="1"/>
<dbReference type="GO" id="GO:0005524">
    <property type="term" value="F:ATP binding"/>
    <property type="evidence" value="ECO:0007669"/>
    <property type="project" value="UniProtKB-UniRule"/>
</dbReference>
<dbReference type="GO" id="GO:0004674">
    <property type="term" value="F:protein serine/threonine kinase activity"/>
    <property type="evidence" value="ECO:0007669"/>
    <property type="project" value="UniProtKB-KW"/>
</dbReference>
<evidence type="ECO:0000256" key="7">
    <source>
        <dbReference type="PROSITE-ProRule" id="PRU10141"/>
    </source>
</evidence>
<keyword evidence="5 9" id="KW-0418">Kinase</keyword>
<evidence type="ECO:0000313" key="9">
    <source>
        <dbReference type="EMBL" id="KWX25688.1"/>
    </source>
</evidence>
<dbReference type="PROSITE" id="PS00107">
    <property type="entry name" value="PROTEIN_KINASE_ATP"/>
    <property type="match status" value="1"/>
</dbReference>
<protein>
    <recommendedName>
        <fullName evidence="1">non-specific serine/threonine protein kinase</fullName>
        <ecNumber evidence="1">2.7.11.1</ecNumber>
    </recommendedName>
</protein>
<evidence type="ECO:0000256" key="1">
    <source>
        <dbReference type="ARBA" id="ARBA00012513"/>
    </source>
</evidence>
<dbReference type="STRING" id="59750.AWC31_21095"/>
<organism evidence="9 10">
    <name type="scientific">Mycolicibacterium wolinskyi</name>
    <dbReference type="NCBI Taxonomy" id="59750"/>
    <lineage>
        <taxon>Bacteria</taxon>
        <taxon>Bacillati</taxon>
        <taxon>Actinomycetota</taxon>
        <taxon>Actinomycetes</taxon>
        <taxon>Mycobacteriales</taxon>
        <taxon>Mycobacteriaceae</taxon>
        <taxon>Mycolicibacterium</taxon>
    </lineage>
</organism>
<feature type="binding site" evidence="7">
    <location>
        <position position="39"/>
    </location>
    <ligand>
        <name>ATP</name>
        <dbReference type="ChEBI" id="CHEBI:30616"/>
    </ligand>
</feature>
<keyword evidence="3" id="KW-0808">Transferase</keyword>
<dbReference type="CDD" id="cd14014">
    <property type="entry name" value="STKc_PknB_like"/>
    <property type="match status" value="1"/>
</dbReference>
<evidence type="ECO:0000259" key="8">
    <source>
        <dbReference type="PROSITE" id="PS50011"/>
    </source>
</evidence>
<dbReference type="AlphaFoldDB" id="A0A132PTM2"/>
<dbReference type="EMBL" id="LGTW01000002">
    <property type="protein sequence ID" value="KWX25688.1"/>
    <property type="molecule type" value="Genomic_DNA"/>
</dbReference>
<proteinExistence type="predicted"/>
<reference evidence="9 10" key="1">
    <citation type="submission" date="2015-07" db="EMBL/GenBank/DDBJ databases">
        <title>A draft genome sequence of Mycobacterium wolinskyi.</title>
        <authorList>
            <person name="de Man T.J."/>
            <person name="Perry K.A."/>
            <person name="Coulliette A.D."/>
            <person name="Jensen B."/>
            <person name="Toney N.C."/>
            <person name="Limbago B.M."/>
            <person name="Noble-Wang J."/>
        </authorList>
    </citation>
    <scope>NUCLEOTIDE SEQUENCE [LARGE SCALE GENOMIC DNA]</scope>
    <source>
        <strain evidence="9 10">CDC_01</strain>
    </source>
</reference>
<evidence type="ECO:0000256" key="5">
    <source>
        <dbReference type="ARBA" id="ARBA00022777"/>
    </source>
</evidence>
<dbReference type="PANTHER" id="PTHR43289">
    <property type="entry name" value="MITOGEN-ACTIVATED PROTEIN KINASE KINASE KINASE 20-RELATED"/>
    <property type="match status" value="1"/>
</dbReference>
<dbReference type="SUPFAM" id="SSF56112">
    <property type="entry name" value="Protein kinase-like (PK-like)"/>
    <property type="match status" value="1"/>
</dbReference>
<keyword evidence="2" id="KW-0723">Serine/threonine-protein kinase</keyword>
<dbReference type="RefSeq" id="WP_067844893.1">
    <property type="nucleotide sequence ID" value="NZ_LGTW01000002.1"/>
</dbReference>
<dbReference type="InterPro" id="IPR000719">
    <property type="entry name" value="Prot_kinase_dom"/>
</dbReference>
<keyword evidence="10" id="KW-1185">Reference proteome</keyword>
<evidence type="ECO:0000256" key="3">
    <source>
        <dbReference type="ARBA" id="ARBA00022679"/>
    </source>
</evidence>
<dbReference type="PROSITE" id="PS50011">
    <property type="entry name" value="PROTEIN_KINASE_DOM"/>
    <property type="match status" value="1"/>
</dbReference>
<name>A0A132PTM2_9MYCO</name>
<comment type="caution">
    <text evidence="9">The sequence shown here is derived from an EMBL/GenBank/DDBJ whole genome shotgun (WGS) entry which is preliminary data.</text>
</comment>
<dbReference type="GO" id="GO:0080090">
    <property type="term" value="P:regulation of primary metabolic process"/>
    <property type="evidence" value="ECO:0007669"/>
    <property type="project" value="UniProtKB-ARBA"/>
</dbReference>
<evidence type="ECO:0000256" key="2">
    <source>
        <dbReference type="ARBA" id="ARBA00022527"/>
    </source>
</evidence>
<dbReference type="InterPro" id="IPR008271">
    <property type="entry name" value="Ser/Thr_kinase_AS"/>
</dbReference>
<dbReference type="PATRIC" id="fig|59750.3.peg.2690"/>
<dbReference type="Proteomes" id="UP000070612">
    <property type="component" value="Unassembled WGS sequence"/>
</dbReference>